<comment type="caution">
    <text evidence="1">The sequence shown here is derived from an EMBL/GenBank/DDBJ whole genome shotgun (WGS) entry which is preliminary data.</text>
</comment>
<name>A0A8X6YSS1_9ARAC</name>
<protein>
    <submittedName>
        <fullName evidence="1">Uncharacterized protein</fullName>
    </submittedName>
</protein>
<organism evidence="1 2">
    <name type="scientific">Trichonephila inaurata madagascariensis</name>
    <dbReference type="NCBI Taxonomy" id="2747483"/>
    <lineage>
        <taxon>Eukaryota</taxon>
        <taxon>Metazoa</taxon>
        <taxon>Ecdysozoa</taxon>
        <taxon>Arthropoda</taxon>
        <taxon>Chelicerata</taxon>
        <taxon>Arachnida</taxon>
        <taxon>Araneae</taxon>
        <taxon>Araneomorphae</taxon>
        <taxon>Entelegynae</taxon>
        <taxon>Araneoidea</taxon>
        <taxon>Nephilidae</taxon>
        <taxon>Trichonephila</taxon>
        <taxon>Trichonephila inaurata</taxon>
    </lineage>
</organism>
<dbReference type="Proteomes" id="UP000886998">
    <property type="component" value="Unassembled WGS sequence"/>
</dbReference>
<accession>A0A8X6YSS1</accession>
<keyword evidence="2" id="KW-1185">Reference proteome</keyword>
<sequence length="66" mass="7660">MSRVVCVKVFSEVHVEKFGVLLKKFIHINTNTVRDKVSHEKNWAYKSYNDSDNLPNQVLIETAILI</sequence>
<gene>
    <name evidence="1" type="ORF">TNIN_106861</name>
</gene>
<reference evidence="1" key="1">
    <citation type="submission" date="2020-08" db="EMBL/GenBank/DDBJ databases">
        <title>Multicomponent nature underlies the extraordinary mechanical properties of spider dragline silk.</title>
        <authorList>
            <person name="Kono N."/>
            <person name="Nakamura H."/>
            <person name="Mori M."/>
            <person name="Yoshida Y."/>
            <person name="Ohtoshi R."/>
            <person name="Malay A.D."/>
            <person name="Moran D.A.P."/>
            <person name="Tomita M."/>
            <person name="Numata K."/>
            <person name="Arakawa K."/>
        </authorList>
    </citation>
    <scope>NUCLEOTIDE SEQUENCE</scope>
</reference>
<evidence type="ECO:0000313" key="1">
    <source>
        <dbReference type="EMBL" id="GFY77094.1"/>
    </source>
</evidence>
<proteinExistence type="predicted"/>
<dbReference type="AlphaFoldDB" id="A0A8X6YSS1"/>
<dbReference type="EMBL" id="BMAV01022317">
    <property type="protein sequence ID" value="GFY77094.1"/>
    <property type="molecule type" value="Genomic_DNA"/>
</dbReference>
<evidence type="ECO:0000313" key="2">
    <source>
        <dbReference type="Proteomes" id="UP000886998"/>
    </source>
</evidence>